<dbReference type="KEGG" id="sus:Acid_3428"/>
<evidence type="ECO:0000259" key="1">
    <source>
        <dbReference type="Pfam" id="PF21986"/>
    </source>
</evidence>
<dbReference type="SUPFAM" id="SSF75304">
    <property type="entry name" value="Amidase signature (AS) enzymes"/>
    <property type="match status" value="1"/>
</dbReference>
<organism evidence="2">
    <name type="scientific">Solibacter usitatus (strain Ellin6076)</name>
    <dbReference type="NCBI Taxonomy" id="234267"/>
    <lineage>
        <taxon>Bacteria</taxon>
        <taxon>Pseudomonadati</taxon>
        <taxon>Acidobacteriota</taxon>
        <taxon>Terriglobia</taxon>
        <taxon>Bryobacterales</taxon>
        <taxon>Solibacteraceae</taxon>
        <taxon>Candidatus Solibacter</taxon>
    </lineage>
</organism>
<accession>Q021I8</accession>
<dbReference type="PANTHER" id="PTHR11895:SF169">
    <property type="entry name" value="GLUTAMYL-TRNA(GLN) AMIDOTRANSFERASE"/>
    <property type="match status" value="1"/>
</dbReference>
<dbReference type="Gene3D" id="3.90.1300.10">
    <property type="entry name" value="Amidase signature (AS) domain"/>
    <property type="match status" value="2"/>
</dbReference>
<dbReference type="PANTHER" id="PTHR11895">
    <property type="entry name" value="TRANSAMIDASE"/>
    <property type="match status" value="1"/>
</dbReference>
<dbReference type="Gene3D" id="3.10.490.10">
    <property type="entry name" value="Gamma-glutamyl cyclotransferase-like"/>
    <property type="match status" value="1"/>
</dbReference>
<dbReference type="AlphaFoldDB" id="Q021I8"/>
<dbReference type="InterPro" id="IPR053844">
    <property type="entry name" value="AH_C"/>
</dbReference>
<dbReference type="Pfam" id="PF21986">
    <property type="entry name" value="AH_C"/>
    <property type="match status" value="1"/>
</dbReference>
<protein>
    <submittedName>
        <fullName evidence="2">Urea carboxylase</fullName>
        <ecNumber evidence="2">6.3.4.6</ecNumber>
    </submittedName>
</protein>
<reference evidence="2" key="1">
    <citation type="submission" date="2006-10" db="EMBL/GenBank/DDBJ databases">
        <title>Complete sequence of Solibacter usitatus Ellin6076.</title>
        <authorList>
            <consortium name="US DOE Joint Genome Institute"/>
            <person name="Copeland A."/>
            <person name="Lucas S."/>
            <person name="Lapidus A."/>
            <person name="Barry K."/>
            <person name="Detter J.C."/>
            <person name="Glavina del Rio T."/>
            <person name="Hammon N."/>
            <person name="Israni S."/>
            <person name="Dalin E."/>
            <person name="Tice H."/>
            <person name="Pitluck S."/>
            <person name="Thompson L.S."/>
            <person name="Brettin T."/>
            <person name="Bruce D."/>
            <person name="Han C."/>
            <person name="Tapia R."/>
            <person name="Gilna P."/>
            <person name="Schmutz J."/>
            <person name="Larimer F."/>
            <person name="Land M."/>
            <person name="Hauser L."/>
            <person name="Kyrpides N."/>
            <person name="Mikhailova N."/>
            <person name="Janssen P.H."/>
            <person name="Kuske C.R."/>
            <person name="Richardson P."/>
        </authorList>
    </citation>
    <scope>NUCLEOTIDE SEQUENCE</scope>
    <source>
        <strain evidence="2">Ellin6076</strain>
    </source>
</reference>
<dbReference type="InterPro" id="IPR000120">
    <property type="entry name" value="Amidase"/>
</dbReference>
<feature type="domain" description="Allophanate hydrolase C-terminal" evidence="1">
    <location>
        <begin position="332"/>
        <end position="428"/>
    </location>
</feature>
<evidence type="ECO:0000313" key="2">
    <source>
        <dbReference type="EMBL" id="ABJ84401.1"/>
    </source>
</evidence>
<proteinExistence type="predicted"/>
<gene>
    <name evidence="2" type="ordered locus">Acid_3428</name>
</gene>
<dbReference type="EMBL" id="CP000473">
    <property type="protein sequence ID" value="ABJ84401.1"/>
    <property type="molecule type" value="Genomic_DNA"/>
</dbReference>
<keyword evidence="2" id="KW-0436">Ligase</keyword>
<dbReference type="InParanoid" id="Q021I8"/>
<sequence>MTMLTEIRLDLASLRDLYKSGKATPTNVIAAVYDRIPDGPLEPSRTGLVPREKAMSKARKLERDPLASALPLYGVPFTVDDTIDLAGLPSAARPSAKVVHNVIQAGAIPIGTRRNQPAIEFAGFSLGAPASDFNALVCLTPTRGVISTQGVALAGPPLHSVAIFACSADDAHTVWLAARGFDPDDPFSRTARPGEDAAPWLAGNFHFGVPHGAQLGEVIARFEAIGGRKVEIDFSLFRSAAELAGRYAAIPCGATDALWDQMDVLTLPPGDEAGIIELLDLAAVSLPAGVALIGRAFSDEALLILAERFSTSSPADQACPPGCIPLAVIGDWNLTDRGAHLIKACRTAPDYRLYALEGRSPKPYLVRDPDFLGPGIEVEVWAIPEDRFGSFVAAIPAPLGIGTATLEDGQPVKSFFCEPYALAQSVSIKPD</sequence>
<dbReference type="eggNOG" id="COG0154">
    <property type="taxonomic scope" value="Bacteria"/>
</dbReference>
<dbReference type="InterPro" id="IPR036928">
    <property type="entry name" value="AS_sf"/>
</dbReference>
<name>Q021I8_SOLUE</name>
<dbReference type="HOGENOM" id="CLU_635997_0_0_0"/>
<dbReference type="GO" id="GO:0004847">
    <property type="term" value="F:urea carboxylase activity"/>
    <property type="evidence" value="ECO:0007669"/>
    <property type="project" value="UniProtKB-EC"/>
</dbReference>
<dbReference type="EC" id="6.3.4.6" evidence="2"/>
<dbReference type="STRING" id="234267.Acid_3428"/>